<dbReference type="Proteomes" id="UP000199203">
    <property type="component" value="Unassembled WGS sequence"/>
</dbReference>
<organism evidence="4 5">
    <name type="scientific">Epilithonimonas hungarica</name>
    <dbReference type="NCBI Taxonomy" id="454006"/>
    <lineage>
        <taxon>Bacteria</taxon>
        <taxon>Pseudomonadati</taxon>
        <taxon>Bacteroidota</taxon>
        <taxon>Flavobacteriia</taxon>
        <taxon>Flavobacteriales</taxon>
        <taxon>Weeksellaceae</taxon>
        <taxon>Chryseobacterium group</taxon>
        <taxon>Epilithonimonas</taxon>
    </lineage>
</organism>
<evidence type="ECO:0000259" key="3">
    <source>
        <dbReference type="Pfam" id="PF01364"/>
    </source>
</evidence>
<evidence type="ECO:0000256" key="1">
    <source>
        <dbReference type="ARBA" id="ARBA00022729"/>
    </source>
</evidence>
<gene>
    <name evidence="4" type="ORF">SAMN05421825_0895</name>
</gene>
<dbReference type="Pfam" id="PF01364">
    <property type="entry name" value="Peptidase_C25"/>
    <property type="match status" value="1"/>
</dbReference>
<protein>
    <submittedName>
        <fullName evidence="4">Peptidase family C25</fullName>
    </submittedName>
</protein>
<feature type="signal peptide" evidence="2">
    <location>
        <begin position="1"/>
        <end position="21"/>
    </location>
</feature>
<dbReference type="RefSeq" id="WP_089871686.1">
    <property type="nucleotide sequence ID" value="NZ_FNBH01000001.1"/>
</dbReference>
<keyword evidence="1 2" id="KW-0732">Signal</keyword>
<name>A0A1G7HT41_9FLAO</name>
<dbReference type="Gene3D" id="2.60.40.4070">
    <property type="match status" value="1"/>
</dbReference>
<sequence>MKFKFYIIALCFLSMSGFAQKVVLNWEGLKQIDRGESEKLSYPFFTNYNHQIENNTVFAGFNFKTNNQINIDQLQWQELPAKDKGDLNINSVSSSPKISIAYFFNNSENSENANILIETIKSENNKIYKLVSFNITQTNKRISETDKIGDLKYGTTENPLKSGTFYKIKVNKSGIFKITKQFLQQNGINPNGINPKNFRIYGNGGLALPEYNQDGRYGALQEDAIQVVGEDDGVWNDNDYALFYAQGPNGYNLFNTNNGKGFKRKEYRSDPSNNFVNIYDDYSYYFINFDLGPGKRVQTVDSTLPTTLITRYDDYQYINEEKFNLVKLGRIWTGDAISGSREITFTTRSPMRASDAILFRTQTIGFNAQLARINIDVNGNSTEQSVVGTDNNFDTEKHFGTLTNQTGNSIKFKYTPNTSANPNGVFYFDYAEVQYKEDLSYNDSQMNFRDFGIAEGSNSLYGFSVANASNIEQIWDVSDVTNPKKVTNKNSQNSTFNFGYLASSLNFNNEFTAFKNSAAFEPSFVGRIDNQDLSALTNVDYLIITQPAYFSQAQRLATHHQSKNGYNAQIVDVNKIYNEFSSGGKDITAIRDFITKLNTPAHPLKYVLLIGDTSYDYKNRIANNTDVIPSYQSESSADVKNSYVTDDYFVLTSKQTVSSNTTFNISQFLPDLPIGRLPADNVQEAKVMIDKTLAYYNDLPGQTNPFGEWRMKMDYVADDDYEGAGTPAGIPGPFHYLVDYAITQNFTATNKPEYNIKKLYLDAFPAVTSAGGQRYPQVNQAITNDIGNSLFLFYFGHGGINGWAQERVLTSTEVQGFNNFSSVYSRFPLVSTITCEFTLWDEPTTNSVGEQMIKHTTGGAATLITSSRAISVDYGRKITPLFIKNLFKVNPTTDDFTTIGDAHLAAKRDFFTTSGYGSDVNSLRVNFLGDPAMKLSRPKRLLQIDEIETPVPNQIRALDFVKVKGRVLKANGTLDNTFKGRVVVNIFDKKIEKSTLNNDNVDPGSVPMVMKFTEEPSAIVKASGQVNDGNFSVEFYVPKDINYELGSGRILVYAENFEDKKASAYDVFNNQIQTVGGINPDGINDSEAPLVNLYMNNINFANGGITDQNPMLLACVRDNMGINSTGAGIGHDITFVLDGDVVNTTAINDYFISGDNNGCKYGDLQDYQKGSVTFPLKSLTPGEHQLTFKVWDINNNSTTSTLNFVVKDEADQKLVVNRLLNWPNPFTNKTYVQFEHNCDDILDVNVQIYTITGKVVRTLSTSISAEPFLQGFRTPRQAIEWDGKDDFGDTVAKGTYIFKIFARSQNQEKCSGSATAVEKMVLLK</sequence>
<feature type="domain" description="Gingipain" evidence="3">
    <location>
        <begin position="541"/>
        <end position="935"/>
    </location>
</feature>
<proteinExistence type="predicted"/>
<evidence type="ECO:0000313" key="4">
    <source>
        <dbReference type="EMBL" id="SDF03657.1"/>
    </source>
</evidence>
<keyword evidence="5" id="KW-1185">Reference proteome</keyword>
<dbReference type="GO" id="GO:0006508">
    <property type="term" value="P:proteolysis"/>
    <property type="evidence" value="ECO:0007669"/>
    <property type="project" value="InterPro"/>
</dbReference>
<dbReference type="OrthoDB" id="9809780at2"/>
<evidence type="ECO:0000313" key="5">
    <source>
        <dbReference type="Proteomes" id="UP000199203"/>
    </source>
</evidence>
<reference evidence="5" key="1">
    <citation type="submission" date="2016-10" db="EMBL/GenBank/DDBJ databases">
        <authorList>
            <person name="Varghese N."/>
            <person name="Submissions S."/>
        </authorList>
    </citation>
    <scope>NUCLEOTIDE SEQUENCE [LARGE SCALE GENOMIC DNA]</scope>
    <source>
        <strain evidence="5">DSM 19684</strain>
    </source>
</reference>
<dbReference type="InterPro" id="IPR001769">
    <property type="entry name" value="Gingipain"/>
</dbReference>
<dbReference type="NCBIfam" id="NF033707">
    <property type="entry name" value="T9SS_sortase"/>
    <property type="match status" value="1"/>
</dbReference>
<feature type="chain" id="PRO_5011712507" evidence="2">
    <location>
        <begin position="22"/>
        <end position="1324"/>
    </location>
</feature>
<dbReference type="GO" id="GO:0008234">
    <property type="term" value="F:cysteine-type peptidase activity"/>
    <property type="evidence" value="ECO:0007669"/>
    <property type="project" value="InterPro"/>
</dbReference>
<dbReference type="CDD" id="cd02258">
    <property type="entry name" value="Peptidase_C25_N"/>
    <property type="match status" value="1"/>
</dbReference>
<dbReference type="STRING" id="454006.SAMN05421825_0895"/>
<dbReference type="Gene3D" id="3.40.50.1460">
    <property type="match status" value="1"/>
</dbReference>
<dbReference type="Gene3D" id="3.40.50.10390">
    <property type="entry name" value="Gingipain r, domain 1"/>
    <property type="match status" value="1"/>
</dbReference>
<accession>A0A1G7HT41</accession>
<dbReference type="SUPFAM" id="SSF52129">
    <property type="entry name" value="Caspase-like"/>
    <property type="match status" value="1"/>
</dbReference>
<evidence type="ECO:0000256" key="2">
    <source>
        <dbReference type="SAM" id="SignalP"/>
    </source>
</evidence>
<dbReference type="EMBL" id="FNBH01000001">
    <property type="protein sequence ID" value="SDF03657.1"/>
    <property type="molecule type" value="Genomic_DNA"/>
</dbReference>
<dbReference type="InterPro" id="IPR029030">
    <property type="entry name" value="Caspase-like_dom_sf"/>
</dbReference>
<dbReference type="InterPro" id="IPR029031">
    <property type="entry name" value="Gingipain_N_sf"/>
</dbReference>